<protein>
    <recommendedName>
        <fullName evidence="5">FAD dependent oxidoreductase domain-containing protein</fullName>
    </recommendedName>
</protein>
<feature type="domain" description="CYTH" evidence="2">
    <location>
        <begin position="440"/>
        <end position="627"/>
    </location>
</feature>
<gene>
    <name evidence="3" type="ORF">PPROV_000452300</name>
</gene>
<dbReference type="PANTHER" id="PTHR14586">
    <property type="entry name" value="THIAMINE-TRIPHOSPHATASE"/>
    <property type="match status" value="1"/>
</dbReference>
<evidence type="ECO:0000313" key="4">
    <source>
        <dbReference type="Proteomes" id="UP000660262"/>
    </source>
</evidence>
<feature type="domain" description="FAD dependent oxidoreductase" evidence="1">
    <location>
        <begin position="38"/>
        <end position="429"/>
    </location>
</feature>
<dbReference type="OrthoDB" id="424974at2759"/>
<dbReference type="GO" id="GO:0050333">
    <property type="term" value="F:thiamine triphosphate phosphatase activity"/>
    <property type="evidence" value="ECO:0007669"/>
    <property type="project" value="InterPro"/>
</dbReference>
<dbReference type="GO" id="GO:0042357">
    <property type="term" value="P:thiamine diphosphate metabolic process"/>
    <property type="evidence" value="ECO:0007669"/>
    <property type="project" value="TreeGrafter"/>
</dbReference>
<dbReference type="Proteomes" id="UP000660262">
    <property type="component" value="Unassembled WGS sequence"/>
</dbReference>
<dbReference type="Gene3D" id="3.30.9.10">
    <property type="entry name" value="D-Amino Acid Oxidase, subunit A, domain 2"/>
    <property type="match status" value="1"/>
</dbReference>
<keyword evidence="4" id="KW-1185">Reference proteome</keyword>
<sequence length="663" mass="70767">MAPPWQMQKGTVREWVDDRTSLSSGTFEGESLFSEGDAIVGAGPIGSAAARHILERTSADALAQVYVIDGTQAGTRGSHHDLARLIRAADAEGDAKWSVRNAASLAAFAEIERESGCNFFHKSGALVVGPRTFVERAAKAAQTAGCELELLDDVRERFAFLTPATGCDAALYDDSAGWLEPNAMIEAQLEYARRRHSDRIHVVPAAVQSIEVLDSTGGGSGGVFVELSTGAMLVVDKCLVTAGAHTRALADGMVEGKLDGVSVSRRTVALLEISESTAHELEKVMPTLKYRFEEGGGASVSGNEQSKTEATSVYLLPPVRYDNLGGRYFIKIGGGPNDLMPENVSSEEIAEWLASGGDAEMASKLADIGRNLLGGVTFANEGHETMACVTTVGSDDMRIVSSPCKRVTAVSCCLGKAAGPADAIGAEIAKHVVGISDRCIEVERKFAPPSDLQTMRESVSRLGGGLDSEKVTRFVDEYYDVPSLALVASDCWLRTRKVVEGAASSSWELKLPVDVESRSGGEREVFREVVGLEHVASELAQILHEPSLSADAWKGVLERIESENSSTTLASIAKFATERFTFTLDDCSIDVDSADFGHAVMEVEKLVASPDEIPGAKDEIARIASSIGATPLPPQNGGKLLVYLRKYRQDVIDVLVRSGILKE</sequence>
<dbReference type="Gene3D" id="3.50.50.60">
    <property type="entry name" value="FAD/NAD(P)-binding domain"/>
    <property type="match status" value="1"/>
</dbReference>
<dbReference type="InterPro" id="IPR039582">
    <property type="entry name" value="THTPA"/>
</dbReference>
<dbReference type="EMBL" id="BNJQ01000011">
    <property type="protein sequence ID" value="GHP05774.1"/>
    <property type="molecule type" value="Genomic_DNA"/>
</dbReference>
<dbReference type="InterPro" id="IPR036188">
    <property type="entry name" value="FAD/NAD-bd_sf"/>
</dbReference>
<dbReference type="Pfam" id="PF01928">
    <property type="entry name" value="CYTH"/>
    <property type="match status" value="1"/>
</dbReference>
<name>A0A830HFD9_9CHLO</name>
<dbReference type="AlphaFoldDB" id="A0A830HFD9"/>
<reference evidence="3" key="1">
    <citation type="submission" date="2020-10" db="EMBL/GenBank/DDBJ databases">
        <title>Unveiling of a novel bifunctional photoreceptor, Dualchrome1, isolated from a cosmopolitan green alga.</title>
        <authorList>
            <person name="Suzuki S."/>
            <person name="Kawachi M."/>
        </authorList>
    </citation>
    <scope>NUCLEOTIDE SEQUENCE</scope>
    <source>
        <strain evidence="3">NIES 2893</strain>
    </source>
</reference>
<dbReference type="PANTHER" id="PTHR14586:SF1">
    <property type="entry name" value="THIAMINE-TRIPHOSPHATASE"/>
    <property type="match status" value="1"/>
</dbReference>
<dbReference type="InterPro" id="IPR006076">
    <property type="entry name" value="FAD-dep_OxRdtase"/>
</dbReference>
<evidence type="ECO:0000259" key="1">
    <source>
        <dbReference type="Pfam" id="PF01266"/>
    </source>
</evidence>
<evidence type="ECO:0008006" key="5">
    <source>
        <dbReference type="Google" id="ProtNLM"/>
    </source>
</evidence>
<organism evidence="3 4">
    <name type="scientific">Pycnococcus provasolii</name>
    <dbReference type="NCBI Taxonomy" id="41880"/>
    <lineage>
        <taxon>Eukaryota</taxon>
        <taxon>Viridiplantae</taxon>
        <taxon>Chlorophyta</taxon>
        <taxon>Pseudoscourfieldiophyceae</taxon>
        <taxon>Pseudoscourfieldiales</taxon>
        <taxon>Pycnococcaceae</taxon>
        <taxon>Pycnococcus</taxon>
    </lineage>
</organism>
<dbReference type="SUPFAM" id="SSF51905">
    <property type="entry name" value="FAD/NAD(P)-binding domain"/>
    <property type="match status" value="1"/>
</dbReference>
<dbReference type="InterPro" id="IPR023577">
    <property type="entry name" value="CYTH_domain"/>
</dbReference>
<evidence type="ECO:0000313" key="3">
    <source>
        <dbReference type="EMBL" id="GHP05774.1"/>
    </source>
</evidence>
<dbReference type="GO" id="GO:0000287">
    <property type="term" value="F:magnesium ion binding"/>
    <property type="evidence" value="ECO:0007669"/>
    <property type="project" value="TreeGrafter"/>
</dbReference>
<dbReference type="InterPro" id="IPR033469">
    <property type="entry name" value="CYTH-like_dom_sf"/>
</dbReference>
<comment type="caution">
    <text evidence="3">The sequence shown here is derived from an EMBL/GenBank/DDBJ whole genome shotgun (WGS) entry which is preliminary data.</text>
</comment>
<dbReference type="Gene3D" id="2.40.320.10">
    <property type="entry name" value="Hypothetical Protein Pfu-838710-001"/>
    <property type="match status" value="1"/>
</dbReference>
<accession>A0A830HFD9</accession>
<evidence type="ECO:0000259" key="2">
    <source>
        <dbReference type="Pfam" id="PF01928"/>
    </source>
</evidence>
<dbReference type="SUPFAM" id="SSF55154">
    <property type="entry name" value="CYTH-like phosphatases"/>
    <property type="match status" value="1"/>
</dbReference>
<proteinExistence type="predicted"/>
<dbReference type="Pfam" id="PF01266">
    <property type="entry name" value="DAO"/>
    <property type="match status" value="1"/>
</dbReference>